<keyword evidence="7" id="KW-1185">Reference proteome</keyword>
<name>A0AA96GXB4_9CAUD</name>
<evidence type="ECO:0000256" key="3">
    <source>
        <dbReference type="SAM" id="MobiDB-lite"/>
    </source>
</evidence>
<gene>
    <name evidence="6" type="primary">28</name>
    <name evidence="6" type="ORF">SEA_BIRTHDAYBOY_28</name>
</gene>
<organism evidence="6 7">
    <name type="scientific">Gordonia phage BirthdayBoy</name>
    <dbReference type="NCBI Taxonomy" id="3077156"/>
    <lineage>
        <taxon>Viruses</taxon>
        <taxon>Duplodnaviria</taxon>
        <taxon>Heunggongvirae</taxon>
        <taxon>Uroviricota</taxon>
        <taxon>Caudoviricetes</taxon>
        <taxon>Dovevirinae</taxon>
        <taxon>Lambovirus</taxon>
        <taxon>Lambovirus birthdayboy</taxon>
    </lineage>
</organism>
<dbReference type="Gene3D" id="1.10.530.10">
    <property type="match status" value="1"/>
</dbReference>
<proteinExistence type="predicted"/>
<dbReference type="GO" id="GO:0016787">
    <property type="term" value="F:hydrolase activity"/>
    <property type="evidence" value="ECO:0007669"/>
    <property type="project" value="UniProtKB-KW"/>
</dbReference>
<reference evidence="6 7" key="1">
    <citation type="submission" date="2023-08" db="EMBL/GenBank/DDBJ databases">
        <authorList>
            <person name="Anderson J.I."/>
            <person name="Ayscue S.D."/>
            <person name="Azero C.I."/>
            <person name="Gomez Y.V."/>
            <person name="Haw H.A."/>
            <person name="Issa A.S."/>
            <person name="Iturralde A.R."/>
            <person name="Johnston L.E."/>
            <person name="Kandalai V.K."/>
            <person name="Mahmood K.S."/>
            <person name="Maza G.E."/>
            <person name="Nguyen C.P."/>
            <person name="Popal S.A."/>
            <person name="Seyoum T.A."/>
            <person name="Nepal S."/>
            <person name="Sieber R."/>
            <person name="Tai S.D."/>
            <person name="Walton J.T."/>
            <person name="Jacoby M.E."/>
            <person name="Madden B.G."/>
            <person name="Scherer A.E."/>
            <person name="Warner M.H."/>
            <person name="Ko C."/>
            <person name="Russell D.A."/>
            <person name="Jacobs-Sera D."/>
            <person name="Hatfull G.F."/>
        </authorList>
    </citation>
    <scope>NUCLEOTIDE SEQUENCE [LARGE SCALE GENOMIC DNA]</scope>
</reference>
<keyword evidence="4" id="KW-0472">Membrane</keyword>
<accession>A0AA96GXB4</accession>
<dbReference type="PANTHER" id="PTHR23159">
    <property type="entry name" value="CENTROSOMAL PROTEIN 2"/>
    <property type="match status" value="1"/>
</dbReference>
<keyword evidence="4" id="KW-1133">Transmembrane helix</keyword>
<feature type="compositionally biased region" description="Basic and acidic residues" evidence="3">
    <location>
        <begin position="1721"/>
        <end position="1805"/>
    </location>
</feature>
<evidence type="ECO:0000256" key="2">
    <source>
        <dbReference type="SAM" id="Coils"/>
    </source>
</evidence>
<feature type="transmembrane region" description="Helical" evidence="4">
    <location>
        <begin position="944"/>
        <end position="966"/>
    </location>
</feature>
<dbReference type="SUPFAM" id="SSF53955">
    <property type="entry name" value="Lysozyme-like"/>
    <property type="match status" value="1"/>
</dbReference>
<dbReference type="Proteomes" id="UP001301535">
    <property type="component" value="Segment"/>
</dbReference>
<dbReference type="InterPro" id="IPR010618">
    <property type="entry name" value="RPF"/>
</dbReference>
<keyword evidence="1" id="KW-0378">Hydrolase</keyword>
<evidence type="ECO:0000259" key="5">
    <source>
        <dbReference type="Pfam" id="PF06737"/>
    </source>
</evidence>
<feature type="domain" description="Resuscitation-promoting factor core lysozyme-like" evidence="5">
    <location>
        <begin position="1993"/>
        <end position="2073"/>
    </location>
</feature>
<feature type="transmembrane region" description="Helical" evidence="4">
    <location>
        <begin position="541"/>
        <end position="563"/>
    </location>
</feature>
<feature type="compositionally biased region" description="Low complexity" evidence="3">
    <location>
        <begin position="1807"/>
        <end position="1818"/>
    </location>
</feature>
<evidence type="ECO:0000256" key="1">
    <source>
        <dbReference type="ARBA" id="ARBA00022801"/>
    </source>
</evidence>
<feature type="transmembrane region" description="Helical" evidence="4">
    <location>
        <begin position="506"/>
        <end position="529"/>
    </location>
</feature>
<keyword evidence="2" id="KW-0175">Coiled coil</keyword>
<feature type="transmembrane region" description="Helical" evidence="4">
    <location>
        <begin position="885"/>
        <end position="905"/>
    </location>
</feature>
<evidence type="ECO:0000313" key="7">
    <source>
        <dbReference type="Proteomes" id="UP001301535"/>
    </source>
</evidence>
<dbReference type="InterPro" id="IPR023346">
    <property type="entry name" value="Lysozyme-like_dom_sf"/>
</dbReference>
<evidence type="ECO:0000256" key="4">
    <source>
        <dbReference type="SAM" id="Phobius"/>
    </source>
</evidence>
<feature type="region of interest" description="Disordered" evidence="3">
    <location>
        <begin position="1721"/>
        <end position="1834"/>
    </location>
</feature>
<feature type="coiled-coil region" evidence="2">
    <location>
        <begin position="15"/>
        <end position="56"/>
    </location>
</feature>
<protein>
    <submittedName>
        <fullName evidence="6">Tape measure protein</fullName>
    </submittedName>
</protein>
<dbReference type="PANTHER" id="PTHR23159:SF31">
    <property type="entry name" value="CENTROSOME-ASSOCIATED PROTEIN CEP250 ISOFORM X1"/>
    <property type="match status" value="1"/>
</dbReference>
<sequence length="2404" mass="253980">MPDYDLGRAHGEIVIDHDERANKATERALRELRDDIRALDRQIKDLNDTMRRQAAHLHASSRAADHAAASTNRLTAAQRRNAVAARTMTAANVTLGRSLRSTGNLATGAVQSLAEFGASYVGIKNVSFAAKDMGENMVRLGATLKRVSYRLDPYLSAVQNVNIGLKWTAMRSAQASAALAKFGNSVGIVSRNLRDSSAAFRDSQKAAYAHAETMSNTYRNIRVLGTEIQNEYVNIGARFVKSLGRMTLTVGGLRKALAEMPPAMKAIYSASMAVVTVANALDNIATKVKTVGAALGSLASAGFAKATDAAKAMVASTTAAAASLANVTKGFVAARIAALKYAAGAAQAAAANLLISNTSRRTRLMMAQWAGILTNNAKAATNFVRSTSGFQASARGIRRVATAFTLFGGSVAGAMTRVGGLNILQNLTVPLKGLARNFIETNSHVQAFRKRLTDAGVSTARFGRTLGGMGAGVTKMASGMLTAVSGAAMLRRALTGFKPLMNKIVFGLQAIVLAAVAVGAAGGLIMGLGNALKQLSGIVGILPGAISAAALALGPLIIGFMGLAKAIGAGTKEGEEFTKAIEGMSPEMKKVAFAVKDVKGEWKELKEITTDTIFKDFDQEVRGITKDVLPSLKVGLKQVSGGLNDFIQQITSHLREPETIHKLNAAFTDTANLTTNLGRAFGPLLDGMREFGTEGLSILARMSRSASNMTSVFAVWAKSMTVKDAETGMSRLDAIVQRSIRGWGQLGSIVKDAFGIVGDFFHAIGRSGTNALDRWARSISDVRQSLQEMYADGGIKTMTAAFTTLAGHMQQALKIIIDGFRDLGESIGPELANITQAFSVGFVNGVRKAVEIIGSFIKLVANIPGIDSIIGIAASMVTLFKATQLVFGMFSKLVAILVAPIMLFKGLTTSIVGYIAAVKAGTTGTAFMARALDRLKISAVGAQIALGAIGAALGVALVAFASWAYFSEKSRQKNAEVEASIKKTTEGLHDFRDAVYEANGAIDTKAMDALAVSIEGMYEQLTQKANSDATGIKEFARQVDNISQVVTFGMAGRDDHEKEANQIDDVARAAERGKQKLDSYGMSMADIGRVASGSEADFLAFRQNFVAMGKDGADVVQLLDNARAKVTAVTDAAKAMGPSALNISNGLRKMGEEGASTTDKLEGLKQVLQGLGLIQTSAEQQMFEYQEELKKLGDTSQYVVDQNAKLGKAMTDVNGKLDPRNSNAQELNKVLQGISDKFLANAAAGNDAGQMYKDLLPQIRKVGEAYGFQGDEILEVIKNYGIVPAEVSTIMALVGADSIERDIAGLLLQIDQLTNKPKTISIESQAAVDQLKALGVAVGNFNAETKTAEVSLKPGQNAEQVAASLTAWLSQNVEVDPKLKPGFQQNLKKELSGQPPVEVPVKPGVAKQERVPANAGAGSGGNKAPEAPAGRVSTGGEFTPVEQSANQAKSGVDNLKKAMEGLKDVVVTVKVFGTNEAAVGAERLRTALDAVREKVVNVKVYGTNEAAGPAERLRTALDAIKDVTATVHIEGLVEMNEAMLRTIELLDAVGNSAEKAATKVSEAFKSMKTAAEEFKTLVATINAQLVTLANSGFTRGQTLGQGFANGILSKVEAVHEAATELAKAAAKPLPSSPAKTGPFSGRGWTPYRGKALAKGFADGIAAGTGSVQSVSLDLARAVASAIDEINVAWSGVDTNFDANRDIPGAKKYYRDPEISNAELEKARRERAEEEAQQAKDDAYRASKKAGEDLPEQESKVKDAEQKVRDAEKELREAKDAEDTKRAKDRLAEAQVDLKEQRDELKRIKDQAASNPGAAASGAAGAGTKGGLRPNPNRTDYIAAMTDIASRFNLQMTSGMRDEPGSYHSTGTAADFSNGSGNTDEMLAFANFINDNFKPWTKELIYHDPRFSGKQIGDGKNVPDSYYADAGDHTNHVHWAVSEAPEWTGAIGKAVTDSINQGAADGANKAKPKVADAVSGGVLTVPLVQNPDGTWSSTDKAWDHLIQRESGGNPKIRQGIVDANSGGNEAEGLFQIARGTWEGNGGKDFAETAGQATAEQQAIIAARIFQKSGGSPWGAGMPGRESEEELRAGLVRSGAAPQSSGTYGSATEDTAAQQLEALRAQNQTLDQTIKTLQNPDSTDEQIIGGLQDLDTTIKNTEDPDIREQLEQIRDNTMTDRGIKEYDPEEGKSEDPIGDTIGIAQNVLGIYNAMSSGFQNAGQLFEMMVRGIENTKDINDMVDGVQSIVSTITGIVDTVVSVAGTVASLAALAGAAVPGVGQALAAVSAVTGGIGQVQSVVDLIQDAFSIVGRWVGSALSWLVGGGQGPLKGDVKALLDTNNQTLKFWSSDNALNKSSFNLDPFNMFQDRETGMTTNQYNIYANPNAPASEIVNELGYAMRVNGTGAYQE</sequence>
<dbReference type="Pfam" id="PF06737">
    <property type="entry name" value="Transglycosylas"/>
    <property type="match status" value="1"/>
</dbReference>
<feature type="region of interest" description="Disordered" evidence="3">
    <location>
        <begin position="1404"/>
        <end position="1449"/>
    </location>
</feature>
<keyword evidence="4" id="KW-0812">Transmembrane</keyword>
<dbReference type="CDD" id="cd13925">
    <property type="entry name" value="RPF"/>
    <property type="match status" value="1"/>
</dbReference>
<feature type="transmembrane region" description="Helical" evidence="4">
    <location>
        <begin position="476"/>
        <end position="494"/>
    </location>
</feature>
<evidence type="ECO:0000313" key="6">
    <source>
        <dbReference type="EMBL" id="WNM65967.1"/>
    </source>
</evidence>
<dbReference type="EMBL" id="OR475261">
    <property type="protein sequence ID" value="WNM65967.1"/>
    <property type="molecule type" value="Genomic_DNA"/>
</dbReference>